<dbReference type="InterPro" id="IPR029063">
    <property type="entry name" value="SAM-dependent_MTases_sf"/>
</dbReference>
<dbReference type="Gene3D" id="3.40.50.150">
    <property type="entry name" value="Vaccinia Virus protein VP39"/>
    <property type="match status" value="1"/>
</dbReference>
<evidence type="ECO:0000256" key="1">
    <source>
        <dbReference type="SAM" id="MobiDB-lite"/>
    </source>
</evidence>
<dbReference type="Proteomes" id="UP000318741">
    <property type="component" value="Chromosome"/>
</dbReference>
<gene>
    <name evidence="3" type="primary">desVI</name>
    <name evidence="3" type="ORF">CA12_04340</name>
</gene>
<keyword evidence="3" id="KW-0808">Transferase</keyword>
<feature type="domain" description="Methyltransferase" evidence="2">
    <location>
        <begin position="80"/>
        <end position="171"/>
    </location>
</feature>
<dbReference type="GO" id="GO:0032259">
    <property type="term" value="P:methylation"/>
    <property type="evidence" value="ECO:0007669"/>
    <property type="project" value="UniProtKB-KW"/>
</dbReference>
<evidence type="ECO:0000259" key="2">
    <source>
        <dbReference type="Pfam" id="PF13649"/>
    </source>
</evidence>
<feature type="region of interest" description="Disordered" evidence="1">
    <location>
        <begin position="1"/>
        <end position="30"/>
    </location>
</feature>
<sequence>MPAAHDASQDQASDDDVLVPIPPDHGEVEPAPEEVRANLYDFPKYYDLVFGSDWKAEYDFLLECFDKYRPGKVKTTFEPACGTGRLMVKLGKAGLAVAGNDLNEKAVAFCNERLKRHGLPETAVVGDMADFKLQKPVDACFNMINSFRHLGSEAEAQSHLNCVADALKPGGLYLLGLHLTPEDDDWEGEETWHARRGQLSIISDLRTTDFDRSKRMETLGMTFNITTPTRHFVMRDTMHYRTYTRKEMAELFSSVDRFEILETYDFCYDIEEPIIIDELTEDVVYVLRAK</sequence>
<dbReference type="Pfam" id="PF13649">
    <property type="entry name" value="Methyltransf_25"/>
    <property type="match status" value="1"/>
</dbReference>
<keyword evidence="4" id="KW-1185">Reference proteome</keyword>
<dbReference type="SUPFAM" id="SSF53335">
    <property type="entry name" value="S-adenosyl-L-methionine-dependent methyltransferases"/>
    <property type="match status" value="1"/>
</dbReference>
<dbReference type="AlphaFoldDB" id="A0A517P4S8"/>
<evidence type="ECO:0000313" key="4">
    <source>
        <dbReference type="Proteomes" id="UP000318741"/>
    </source>
</evidence>
<name>A0A517P4S8_9PLAN</name>
<proteinExistence type="predicted"/>
<dbReference type="InterPro" id="IPR041698">
    <property type="entry name" value="Methyltransf_25"/>
</dbReference>
<accession>A0A517P4S8</accession>
<dbReference type="EC" id="2.1.1.234" evidence="3"/>
<keyword evidence="3" id="KW-0489">Methyltransferase</keyword>
<organism evidence="3 4">
    <name type="scientific">Alienimonas californiensis</name>
    <dbReference type="NCBI Taxonomy" id="2527989"/>
    <lineage>
        <taxon>Bacteria</taxon>
        <taxon>Pseudomonadati</taxon>
        <taxon>Planctomycetota</taxon>
        <taxon>Planctomycetia</taxon>
        <taxon>Planctomycetales</taxon>
        <taxon>Planctomycetaceae</taxon>
        <taxon>Alienimonas</taxon>
    </lineage>
</organism>
<dbReference type="EMBL" id="CP036265">
    <property type="protein sequence ID" value="QDT14361.1"/>
    <property type="molecule type" value="Genomic_DNA"/>
</dbReference>
<protein>
    <submittedName>
        <fullName evidence="3">dTDP-3-amino-3,4, 6-trideoxy-alpha-D-glucopyranose</fullName>
        <ecNumber evidence="3">2.1.1.234</ecNumber>
    </submittedName>
</protein>
<dbReference type="RefSeq" id="WP_145357127.1">
    <property type="nucleotide sequence ID" value="NZ_CP036265.1"/>
</dbReference>
<dbReference type="OrthoDB" id="9811589at2"/>
<evidence type="ECO:0000313" key="3">
    <source>
        <dbReference type="EMBL" id="QDT14361.1"/>
    </source>
</evidence>
<dbReference type="KEGG" id="acaf:CA12_04340"/>
<dbReference type="GO" id="GO:0008168">
    <property type="term" value="F:methyltransferase activity"/>
    <property type="evidence" value="ECO:0007669"/>
    <property type="project" value="UniProtKB-KW"/>
</dbReference>
<reference evidence="3 4" key="1">
    <citation type="submission" date="2019-02" db="EMBL/GenBank/DDBJ databases">
        <title>Deep-cultivation of Planctomycetes and their phenomic and genomic characterization uncovers novel biology.</title>
        <authorList>
            <person name="Wiegand S."/>
            <person name="Jogler M."/>
            <person name="Boedeker C."/>
            <person name="Pinto D."/>
            <person name="Vollmers J."/>
            <person name="Rivas-Marin E."/>
            <person name="Kohn T."/>
            <person name="Peeters S.H."/>
            <person name="Heuer A."/>
            <person name="Rast P."/>
            <person name="Oberbeckmann S."/>
            <person name="Bunk B."/>
            <person name="Jeske O."/>
            <person name="Meyerdierks A."/>
            <person name="Storesund J.E."/>
            <person name="Kallscheuer N."/>
            <person name="Luecker S."/>
            <person name="Lage O.M."/>
            <person name="Pohl T."/>
            <person name="Merkel B.J."/>
            <person name="Hornburger P."/>
            <person name="Mueller R.-W."/>
            <person name="Bruemmer F."/>
            <person name="Labrenz M."/>
            <person name="Spormann A.M."/>
            <person name="Op den Camp H."/>
            <person name="Overmann J."/>
            <person name="Amann R."/>
            <person name="Jetten M.S.M."/>
            <person name="Mascher T."/>
            <person name="Medema M.H."/>
            <person name="Devos D.P."/>
            <person name="Kaster A.-K."/>
            <person name="Ovreas L."/>
            <person name="Rohde M."/>
            <person name="Galperin M.Y."/>
            <person name="Jogler C."/>
        </authorList>
    </citation>
    <scope>NUCLEOTIDE SEQUENCE [LARGE SCALE GENOMIC DNA]</scope>
    <source>
        <strain evidence="3 4">CA12</strain>
    </source>
</reference>
<dbReference type="Gene3D" id="2.20.25.110">
    <property type="entry name" value="S-adenosyl-L-methionine-dependent methyltransferases"/>
    <property type="match status" value="1"/>
</dbReference>